<proteinExistence type="predicted"/>
<dbReference type="PANTHER" id="PTHR32487">
    <property type="entry name" value="3-OXO-DELTA(4,5)-STEROID 5-BETA-REDUCTASE"/>
    <property type="match status" value="1"/>
</dbReference>
<organism evidence="1 2">
    <name type="scientific">Vitis vinifera</name>
    <name type="common">Grape</name>
    <dbReference type="NCBI Taxonomy" id="29760"/>
    <lineage>
        <taxon>Eukaryota</taxon>
        <taxon>Viridiplantae</taxon>
        <taxon>Streptophyta</taxon>
        <taxon>Embryophyta</taxon>
        <taxon>Tracheophyta</taxon>
        <taxon>Spermatophyta</taxon>
        <taxon>Magnoliopsida</taxon>
        <taxon>eudicotyledons</taxon>
        <taxon>Gunneridae</taxon>
        <taxon>Pentapetalae</taxon>
        <taxon>rosids</taxon>
        <taxon>Vitales</taxon>
        <taxon>Vitaceae</taxon>
        <taxon>Viteae</taxon>
        <taxon>Vitis</taxon>
    </lineage>
</organism>
<name>A0A438DWP1_VITVI</name>
<protein>
    <submittedName>
        <fullName evidence="1">Iridoid synthase</fullName>
    </submittedName>
</protein>
<sequence length="98" mass="11012">MRTNFPEKLLHGRVWKGHRSQVTNLLLTLAVYATICNHAGLSFRFPGARYTWEHFCDMVGRTCTGDQKIWAAVSDKAKNQASNCVNGDFFTSVCGDNE</sequence>
<evidence type="ECO:0000313" key="1">
    <source>
        <dbReference type="EMBL" id="RVW39935.1"/>
    </source>
</evidence>
<gene>
    <name evidence="1" type="primary">IRIS</name>
    <name evidence="1" type="ORF">CK203_081061</name>
</gene>
<comment type="caution">
    <text evidence="1">The sequence shown here is derived from an EMBL/GenBank/DDBJ whole genome shotgun (WGS) entry which is preliminary data.</text>
</comment>
<dbReference type="EMBL" id="QGNW01001468">
    <property type="protein sequence ID" value="RVW39935.1"/>
    <property type="molecule type" value="Genomic_DNA"/>
</dbReference>
<dbReference type="PANTHER" id="PTHR32487:SF13">
    <property type="entry name" value="LOW QUALITY PROTEIN: IRIDOID SYNTHASE-LIKE"/>
    <property type="match status" value="1"/>
</dbReference>
<dbReference type="Gene3D" id="3.40.50.720">
    <property type="entry name" value="NAD(P)-binding Rossmann-like Domain"/>
    <property type="match status" value="1"/>
</dbReference>
<evidence type="ECO:0000313" key="2">
    <source>
        <dbReference type="Proteomes" id="UP000288805"/>
    </source>
</evidence>
<accession>A0A438DWP1</accession>
<reference evidence="1 2" key="1">
    <citation type="journal article" date="2018" name="PLoS Genet.">
        <title>Population sequencing reveals clonal diversity and ancestral inbreeding in the grapevine cultivar Chardonnay.</title>
        <authorList>
            <person name="Roach M.J."/>
            <person name="Johnson D.L."/>
            <person name="Bohlmann J."/>
            <person name="van Vuuren H.J."/>
            <person name="Jones S.J."/>
            <person name="Pretorius I.S."/>
            <person name="Schmidt S.A."/>
            <person name="Borneman A.R."/>
        </authorList>
    </citation>
    <scope>NUCLEOTIDE SEQUENCE [LARGE SCALE GENOMIC DNA]</scope>
    <source>
        <strain evidence="2">cv. Chardonnay</strain>
        <tissue evidence="1">Leaf</tissue>
    </source>
</reference>
<dbReference type="Proteomes" id="UP000288805">
    <property type="component" value="Unassembled WGS sequence"/>
</dbReference>
<dbReference type="AlphaFoldDB" id="A0A438DWP1"/>